<evidence type="ECO:0000313" key="1">
    <source>
        <dbReference type="EMBL" id="TCO40439.1"/>
    </source>
</evidence>
<comment type="caution">
    <text evidence="1">The sequence shown here is derived from an EMBL/GenBank/DDBJ whole genome shotgun (WGS) entry which is preliminary data.</text>
</comment>
<evidence type="ECO:0000313" key="2">
    <source>
        <dbReference type="Proteomes" id="UP000294862"/>
    </source>
</evidence>
<dbReference type="EMBL" id="SLWQ01000005">
    <property type="protein sequence ID" value="TCO40439.1"/>
    <property type="molecule type" value="Genomic_DNA"/>
</dbReference>
<dbReference type="InterPro" id="IPR010260">
    <property type="entry name" value="AlpA"/>
</dbReference>
<sequence length="71" mass="7993">MQELATQRLIRLREVMHLTGLGRSQTYALVAQRKFPAPIKISERCAAWREAEVCAWIADRVAASRARKAAA</sequence>
<proteinExistence type="predicted"/>
<reference evidence="1 2" key="1">
    <citation type="journal article" date="2015" name="Stand. Genomic Sci.">
        <title>Genomic Encyclopedia of Bacterial and Archaeal Type Strains, Phase III: the genomes of soil and plant-associated and newly described type strains.</title>
        <authorList>
            <person name="Whitman W.B."/>
            <person name="Woyke T."/>
            <person name="Klenk H.P."/>
            <person name="Zhou Y."/>
            <person name="Lilburn T.G."/>
            <person name="Beck B.J."/>
            <person name="De Vos P."/>
            <person name="Vandamme P."/>
            <person name="Eisen J.A."/>
            <person name="Garrity G."/>
            <person name="Hugenholtz P."/>
            <person name="Kyrpides N.C."/>
        </authorList>
    </citation>
    <scope>NUCLEOTIDE SEQUENCE [LARGE SCALE GENOMIC DNA]</scope>
    <source>
        <strain evidence="1 2">A3</strain>
    </source>
</reference>
<dbReference type="Proteomes" id="UP000294862">
    <property type="component" value="Unassembled WGS sequence"/>
</dbReference>
<dbReference type="Gene3D" id="1.10.238.160">
    <property type="match status" value="1"/>
</dbReference>
<dbReference type="OrthoDB" id="5298532at2"/>
<keyword evidence="2" id="KW-1185">Reference proteome</keyword>
<dbReference type="PANTHER" id="PTHR36154">
    <property type="entry name" value="DNA-BINDING TRANSCRIPTIONAL ACTIVATOR ALPA"/>
    <property type="match status" value="1"/>
</dbReference>
<dbReference type="AlphaFoldDB" id="A0A4R2I9W2"/>
<organism evidence="1 2">
    <name type="scientific">Dokdonella fugitiva</name>
    <dbReference type="NCBI Taxonomy" id="328517"/>
    <lineage>
        <taxon>Bacteria</taxon>
        <taxon>Pseudomonadati</taxon>
        <taxon>Pseudomonadota</taxon>
        <taxon>Gammaproteobacteria</taxon>
        <taxon>Lysobacterales</taxon>
        <taxon>Rhodanobacteraceae</taxon>
        <taxon>Dokdonella</taxon>
    </lineage>
</organism>
<protein>
    <submittedName>
        <fullName evidence="1">AlpA family transcriptional regulator</fullName>
    </submittedName>
</protein>
<dbReference type="RefSeq" id="WP_131998118.1">
    <property type="nucleotide sequence ID" value="NZ_SLWQ01000005.1"/>
</dbReference>
<name>A0A4R2I9W2_9GAMM</name>
<dbReference type="PANTHER" id="PTHR36154:SF1">
    <property type="entry name" value="DNA-BINDING TRANSCRIPTIONAL ACTIVATOR ALPA"/>
    <property type="match status" value="1"/>
</dbReference>
<dbReference type="Pfam" id="PF05930">
    <property type="entry name" value="Phage_AlpA"/>
    <property type="match status" value="1"/>
</dbReference>
<gene>
    <name evidence="1" type="ORF">EV148_105234</name>
</gene>
<dbReference type="InterPro" id="IPR052931">
    <property type="entry name" value="Prophage_regulatory_activator"/>
</dbReference>
<accession>A0A4R2I9W2</accession>